<dbReference type="AlphaFoldDB" id="A0A2G5UF68"/>
<name>A0A2G5UF68_9PELO</name>
<reference evidence="3" key="1">
    <citation type="submission" date="2017-10" db="EMBL/GenBank/DDBJ databases">
        <title>Rapid genome shrinkage in a self-fertile nematode reveals novel sperm competition proteins.</title>
        <authorList>
            <person name="Yin D."/>
            <person name="Schwarz E.M."/>
            <person name="Thomas C.G."/>
            <person name="Felde R.L."/>
            <person name="Korf I.F."/>
            <person name="Cutter A.D."/>
            <person name="Schartner C.M."/>
            <person name="Ralston E.J."/>
            <person name="Meyer B.J."/>
            <person name="Haag E.S."/>
        </authorList>
    </citation>
    <scope>NUCLEOTIDE SEQUENCE [LARGE SCALE GENOMIC DNA]</scope>
    <source>
        <strain evidence="3">JU1422</strain>
    </source>
</reference>
<accession>A0A2G5UF68</accession>
<dbReference type="PANTHER" id="PTHR33939">
    <property type="entry name" value="PROTEIN CBG22215"/>
    <property type="match status" value="1"/>
</dbReference>
<evidence type="ECO:0000313" key="2">
    <source>
        <dbReference type="EMBL" id="PIC38195.1"/>
    </source>
</evidence>
<sequence>MLDKNSETIMDTSSTGTQYEPDPTDAHDVFPEIPSHTPRFGPENKFVNSSEEEIKWMRIGRTVCDIDSTSFPKVSTKKYIRNSGEEIMRNVSQVAAMMKESLGSDASSTFLSNTVLATSHICGIGRNTVIRNTPERDEPPRKLLRDMSKAEKCRRYVFQIDKLKRMEIIKKIHQIWNEGKDVNTEELWTWAKEELSFARGKTIFWNTLRGLGFVFRKKEYSSVVEERPDIIQKRATYLKLKKEWDELDAYYGASDETWGHSGMSRRKALQHKNASMYERAKMVDFGAAQPGPDKGYERGKRVIIAALLTELGVVPGSELLLVSGVREEDQMADYHRDMNGENFERYYKEILPLFAEEAKRMGRPPVFICDNAPYHNEALKKRERALTFLQNFTASAASKLFGHTRRYEEDVREMSLERELTYEDEDFELLYDVDEDGHLQNIRIADDEEFWSSDASGSDDDVDDYEDDPMAD</sequence>
<dbReference type="PANTHER" id="PTHR33939:SF1">
    <property type="entry name" value="DUF4371 DOMAIN-CONTAINING PROTEIN"/>
    <property type="match status" value="1"/>
</dbReference>
<evidence type="ECO:0000313" key="3">
    <source>
        <dbReference type="Proteomes" id="UP000230233"/>
    </source>
</evidence>
<evidence type="ECO:0000256" key="1">
    <source>
        <dbReference type="SAM" id="MobiDB-lite"/>
    </source>
</evidence>
<feature type="compositionally biased region" description="Polar residues" evidence="1">
    <location>
        <begin position="7"/>
        <end position="18"/>
    </location>
</feature>
<dbReference type="InterPro" id="IPR036397">
    <property type="entry name" value="RNaseH_sf"/>
</dbReference>
<dbReference type="OrthoDB" id="5874348at2759"/>
<dbReference type="Gene3D" id="3.30.420.10">
    <property type="entry name" value="Ribonuclease H-like superfamily/Ribonuclease H"/>
    <property type="match status" value="1"/>
</dbReference>
<dbReference type="Proteomes" id="UP000230233">
    <property type="component" value="Chromosome III"/>
</dbReference>
<dbReference type="GO" id="GO:0003676">
    <property type="term" value="F:nucleic acid binding"/>
    <property type="evidence" value="ECO:0007669"/>
    <property type="project" value="InterPro"/>
</dbReference>
<gene>
    <name evidence="2" type="primary">Cnig_chr_III.g10285</name>
    <name evidence="2" type="ORF">B9Z55_010285</name>
</gene>
<dbReference type="EMBL" id="PDUG01000003">
    <property type="protein sequence ID" value="PIC38195.1"/>
    <property type="molecule type" value="Genomic_DNA"/>
</dbReference>
<keyword evidence="3" id="KW-1185">Reference proteome</keyword>
<protein>
    <recommendedName>
        <fullName evidence="4">Tc1-like transposase DDE domain-containing protein</fullName>
    </recommendedName>
</protein>
<feature type="region of interest" description="Disordered" evidence="1">
    <location>
        <begin position="1"/>
        <end position="24"/>
    </location>
</feature>
<feature type="region of interest" description="Disordered" evidence="1">
    <location>
        <begin position="450"/>
        <end position="472"/>
    </location>
</feature>
<evidence type="ECO:0008006" key="4">
    <source>
        <dbReference type="Google" id="ProtNLM"/>
    </source>
</evidence>
<proteinExistence type="predicted"/>
<comment type="caution">
    <text evidence="2">The sequence shown here is derived from an EMBL/GenBank/DDBJ whole genome shotgun (WGS) entry which is preliminary data.</text>
</comment>
<organism evidence="2 3">
    <name type="scientific">Caenorhabditis nigoni</name>
    <dbReference type="NCBI Taxonomy" id="1611254"/>
    <lineage>
        <taxon>Eukaryota</taxon>
        <taxon>Metazoa</taxon>
        <taxon>Ecdysozoa</taxon>
        <taxon>Nematoda</taxon>
        <taxon>Chromadorea</taxon>
        <taxon>Rhabditida</taxon>
        <taxon>Rhabditina</taxon>
        <taxon>Rhabditomorpha</taxon>
        <taxon>Rhabditoidea</taxon>
        <taxon>Rhabditidae</taxon>
        <taxon>Peloderinae</taxon>
        <taxon>Caenorhabditis</taxon>
    </lineage>
</organism>